<gene>
    <name evidence="2" type="ORF">AVL57_01025</name>
</gene>
<reference evidence="2 3" key="1">
    <citation type="submission" date="2015-12" db="EMBL/GenBank/DDBJ databases">
        <title>Intraspecies pangenome expansion in the marine bacterium Alteromonas.</title>
        <authorList>
            <person name="Lopez-Perez M."/>
            <person name="Rodriguez-Valera F."/>
        </authorList>
    </citation>
    <scope>NUCLEOTIDE SEQUENCE [LARGE SCALE GENOMIC DNA]</scope>
    <source>
        <strain evidence="2 3">LMG 21861</strain>
        <plasmid evidence="2 3">pASTE61-200</plasmid>
    </source>
</reference>
<dbReference type="PROSITE" id="PS51257">
    <property type="entry name" value="PROKAR_LIPOPROTEIN"/>
    <property type="match status" value="1"/>
</dbReference>
<dbReference type="Proteomes" id="UP000056750">
    <property type="component" value="Plasmid pASTE61-200"/>
</dbReference>
<feature type="signal peptide" evidence="1">
    <location>
        <begin position="1"/>
        <end position="19"/>
    </location>
</feature>
<evidence type="ECO:0000313" key="2">
    <source>
        <dbReference type="EMBL" id="AMJ76756.1"/>
    </source>
</evidence>
<keyword evidence="1" id="KW-0732">Signal</keyword>
<sequence>MRKLIALSLLVLSACSPQSETSKGDVTVTLPPGTGPWQIWTYNGEPIEYETVEYFGTDDVRVIRYPVYISVTGQFIHKNGKPFTTVKNETVYWAQNGNFVSDRHNIIPRRIFSLHGEPLSNAEPLLLKEQLLEAKADMVNQL</sequence>
<geneLocation type="plasmid" evidence="2 3">
    <name>pASTE61-200</name>
</geneLocation>
<name>A0ABN4LTT2_9ALTE</name>
<keyword evidence="3" id="KW-1185">Reference proteome</keyword>
<dbReference type="EMBL" id="CP013927">
    <property type="protein sequence ID" value="AMJ76756.1"/>
    <property type="molecule type" value="Genomic_DNA"/>
</dbReference>
<evidence type="ECO:0000313" key="3">
    <source>
        <dbReference type="Proteomes" id="UP000056750"/>
    </source>
</evidence>
<protein>
    <submittedName>
        <fullName evidence="2">Uncharacterized protein</fullName>
    </submittedName>
</protein>
<feature type="chain" id="PRO_5047241316" evidence="1">
    <location>
        <begin position="20"/>
        <end position="142"/>
    </location>
</feature>
<accession>A0ABN4LTT2</accession>
<organism evidence="2 3">
    <name type="scientific">Alteromonas stellipolaris</name>
    <dbReference type="NCBI Taxonomy" id="233316"/>
    <lineage>
        <taxon>Bacteria</taxon>
        <taxon>Pseudomonadati</taxon>
        <taxon>Pseudomonadota</taxon>
        <taxon>Gammaproteobacteria</taxon>
        <taxon>Alteromonadales</taxon>
        <taxon>Alteromonadaceae</taxon>
        <taxon>Alteromonas/Salinimonas group</taxon>
        <taxon>Alteromonas</taxon>
    </lineage>
</organism>
<keyword evidence="2" id="KW-0614">Plasmid</keyword>
<dbReference type="RefSeq" id="WP_061093795.1">
    <property type="nucleotide sequence ID" value="NZ_CP013927.1"/>
</dbReference>
<proteinExistence type="predicted"/>
<evidence type="ECO:0000256" key="1">
    <source>
        <dbReference type="SAM" id="SignalP"/>
    </source>
</evidence>